<sequence>MNDQQHHPRRKAALQAARVLYVMLLAWQPLWLAVIPAPAGKQAWPLALLATVPLLLPLPGVLARRPRALVWAGYLALLYFMFGVMEWWSAANQQWTAGVETLLASTFLVALAVATRKQRRKRQS</sequence>
<evidence type="ECO:0000256" key="1">
    <source>
        <dbReference type="SAM" id="Phobius"/>
    </source>
</evidence>
<dbReference type="InterPro" id="IPR018643">
    <property type="entry name" value="DUF2069_membrane"/>
</dbReference>
<keyword evidence="3" id="KW-1185">Reference proteome</keyword>
<keyword evidence="1" id="KW-1133">Transmembrane helix</keyword>
<gene>
    <name evidence="2" type="ORF">F3N42_14620</name>
</gene>
<dbReference type="RefSeq" id="WP_150865381.1">
    <property type="nucleotide sequence ID" value="NZ_VYXP01000013.1"/>
</dbReference>
<keyword evidence="1" id="KW-0812">Transmembrane</keyword>
<accession>A0A5N0T3E8</accession>
<feature type="transmembrane region" description="Helical" evidence="1">
    <location>
        <begin position="12"/>
        <end position="31"/>
    </location>
</feature>
<evidence type="ECO:0000313" key="2">
    <source>
        <dbReference type="EMBL" id="KAA9129595.1"/>
    </source>
</evidence>
<reference evidence="2 3" key="1">
    <citation type="submission" date="2019-09" db="EMBL/GenBank/DDBJ databases">
        <title>Wenzhouxiangella sp. Genome sequencing and assembly.</title>
        <authorList>
            <person name="Zhang R."/>
        </authorList>
    </citation>
    <scope>NUCLEOTIDE SEQUENCE [LARGE SCALE GENOMIC DNA]</scope>
    <source>
        <strain evidence="2 3">W260</strain>
    </source>
</reference>
<dbReference type="AlphaFoldDB" id="A0A5N0T3E8"/>
<evidence type="ECO:0000313" key="3">
    <source>
        <dbReference type="Proteomes" id="UP000325372"/>
    </source>
</evidence>
<proteinExistence type="predicted"/>
<keyword evidence="1" id="KW-0472">Membrane</keyword>
<name>A0A5N0T3E8_9GAMM</name>
<comment type="caution">
    <text evidence="2">The sequence shown here is derived from an EMBL/GenBank/DDBJ whole genome shotgun (WGS) entry which is preliminary data.</text>
</comment>
<feature type="transmembrane region" description="Helical" evidence="1">
    <location>
        <begin position="95"/>
        <end position="114"/>
    </location>
</feature>
<organism evidence="2 3">
    <name type="scientific">Marinihelvus fidelis</name>
    <dbReference type="NCBI Taxonomy" id="2613842"/>
    <lineage>
        <taxon>Bacteria</taxon>
        <taxon>Pseudomonadati</taxon>
        <taxon>Pseudomonadota</taxon>
        <taxon>Gammaproteobacteria</taxon>
        <taxon>Chromatiales</taxon>
        <taxon>Wenzhouxiangellaceae</taxon>
        <taxon>Marinihelvus</taxon>
    </lineage>
</organism>
<feature type="transmembrane region" description="Helical" evidence="1">
    <location>
        <begin position="43"/>
        <end position="62"/>
    </location>
</feature>
<feature type="transmembrane region" description="Helical" evidence="1">
    <location>
        <begin position="69"/>
        <end position="89"/>
    </location>
</feature>
<dbReference type="EMBL" id="VYXP01000013">
    <property type="protein sequence ID" value="KAA9129595.1"/>
    <property type="molecule type" value="Genomic_DNA"/>
</dbReference>
<protein>
    <submittedName>
        <fullName evidence="2">DUF2069 domain-containing protein</fullName>
    </submittedName>
</protein>
<dbReference type="Pfam" id="PF09842">
    <property type="entry name" value="DUF2069"/>
    <property type="match status" value="1"/>
</dbReference>
<dbReference type="Proteomes" id="UP000325372">
    <property type="component" value="Unassembled WGS sequence"/>
</dbReference>